<proteinExistence type="predicted"/>
<accession>A0A7K1Y9S4</accession>
<dbReference type="Proteomes" id="UP000466586">
    <property type="component" value="Unassembled WGS sequence"/>
</dbReference>
<organism evidence="2 3">
    <name type="scientific">Hufsiella arboris</name>
    <dbReference type="NCBI Taxonomy" id="2695275"/>
    <lineage>
        <taxon>Bacteria</taxon>
        <taxon>Pseudomonadati</taxon>
        <taxon>Bacteroidota</taxon>
        <taxon>Sphingobacteriia</taxon>
        <taxon>Sphingobacteriales</taxon>
        <taxon>Sphingobacteriaceae</taxon>
        <taxon>Hufsiella</taxon>
    </lineage>
</organism>
<protein>
    <recommendedName>
        <fullName evidence="4">DUF2541 family protein</fullName>
    </recommendedName>
</protein>
<feature type="signal peptide" evidence="1">
    <location>
        <begin position="1"/>
        <end position="19"/>
    </location>
</feature>
<sequence>MKKFIVFVALIAFSSALSAQQVRRGKAGTPGTWRVIGTTQARFTADHDGIVVTPPFDNFRRVQIKVTDAPLRLVKMQVTYGDGAPDILPVALDIPQGGTSRAIDLRGVGTRHIRRIDFWYDTRGVARGRANVTVLGMK</sequence>
<dbReference type="RefSeq" id="WP_160844335.1">
    <property type="nucleotide sequence ID" value="NZ_WVHT01000003.1"/>
</dbReference>
<evidence type="ECO:0000313" key="3">
    <source>
        <dbReference type="Proteomes" id="UP000466586"/>
    </source>
</evidence>
<evidence type="ECO:0008006" key="4">
    <source>
        <dbReference type="Google" id="ProtNLM"/>
    </source>
</evidence>
<dbReference type="EMBL" id="WVHT01000003">
    <property type="protein sequence ID" value="MXV51170.1"/>
    <property type="molecule type" value="Genomic_DNA"/>
</dbReference>
<keyword evidence="3" id="KW-1185">Reference proteome</keyword>
<gene>
    <name evidence="2" type="ORF">GS399_09335</name>
</gene>
<evidence type="ECO:0000313" key="2">
    <source>
        <dbReference type="EMBL" id="MXV51170.1"/>
    </source>
</evidence>
<name>A0A7K1Y9S4_9SPHI</name>
<feature type="chain" id="PRO_5029667104" description="DUF2541 family protein" evidence="1">
    <location>
        <begin position="20"/>
        <end position="138"/>
    </location>
</feature>
<evidence type="ECO:0000256" key="1">
    <source>
        <dbReference type="SAM" id="SignalP"/>
    </source>
</evidence>
<reference evidence="2 3" key="1">
    <citation type="submission" date="2019-11" db="EMBL/GenBank/DDBJ databases">
        <title>Pedobacter sp. HMF7647 Genome sequencing and assembly.</title>
        <authorList>
            <person name="Kang H."/>
            <person name="Kim H."/>
            <person name="Joh K."/>
        </authorList>
    </citation>
    <scope>NUCLEOTIDE SEQUENCE [LARGE SCALE GENOMIC DNA]</scope>
    <source>
        <strain evidence="2 3">HMF7647</strain>
    </source>
</reference>
<dbReference type="AlphaFoldDB" id="A0A7K1Y9S4"/>
<keyword evidence="1" id="KW-0732">Signal</keyword>
<comment type="caution">
    <text evidence="2">The sequence shown here is derived from an EMBL/GenBank/DDBJ whole genome shotgun (WGS) entry which is preliminary data.</text>
</comment>